<gene>
    <name evidence="2" type="primary">LOC112286576</name>
</gene>
<feature type="domain" description="Fungal lipase-type" evidence="1">
    <location>
        <begin position="369"/>
        <end position="508"/>
    </location>
</feature>
<dbReference type="AlphaFoldDB" id="A0A7I4EH41"/>
<keyword evidence="3" id="KW-1185">Reference proteome</keyword>
<dbReference type="Gramene" id="Pp3c9_14130V3.3">
    <property type="protein sequence ID" value="Pp3c9_14130V3.3"/>
    <property type="gene ID" value="Pp3c9_14130"/>
</dbReference>
<reference evidence="2 3" key="2">
    <citation type="journal article" date="2018" name="Plant J.">
        <title>The Physcomitrella patens chromosome-scale assembly reveals moss genome structure and evolution.</title>
        <authorList>
            <person name="Lang D."/>
            <person name="Ullrich K.K."/>
            <person name="Murat F."/>
            <person name="Fuchs J."/>
            <person name="Jenkins J."/>
            <person name="Haas F.B."/>
            <person name="Piednoel M."/>
            <person name="Gundlach H."/>
            <person name="Van Bel M."/>
            <person name="Meyberg R."/>
            <person name="Vives C."/>
            <person name="Morata J."/>
            <person name="Symeonidi A."/>
            <person name="Hiss M."/>
            <person name="Muchero W."/>
            <person name="Kamisugi Y."/>
            <person name="Saleh O."/>
            <person name="Blanc G."/>
            <person name="Decker E.L."/>
            <person name="van Gessel N."/>
            <person name="Grimwood J."/>
            <person name="Hayes R.D."/>
            <person name="Graham S.W."/>
            <person name="Gunter L.E."/>
            <person name="McDaniel S.F."/>
            <person name="Hoernstein S.N.W."/>
            <person name="Larsson A."/>
            <person name="Li F.W."/>
            <person name="Perroud P.F."/>
            <person name="Phillips J."/>
            <person name="Ranjan P."/>
            <person name="Rokshar D.S."/>
            <person name="Rothfels C.J."/>
            <person name="Schneider L."/>
            <person name="Shu S."/>
            <person name="Stevenson D.W."/>
            <person name="Thummler F."/>
            <person name="Tillich M."/>
            <person name="Villarreal Aguilar J.C."/>
            <person name="Widiez T."/>
            <person name="Wong G.K."/>
            <person name="Wymore A."/>
            <person name="Zhang Y."/>
            <person name="Zimmer A.D."/>
            <person name="Quatrano R.S."/>
            <person name="Mayer K.F.X."/>
            <person name="Goodstein D."/>
            <person name="Casacuberta J.M."/>
            <person name="Vandepoele K."/>
            <person name="Reski R."/>
            <person name="Cuming A.C."/>
            <person name="Tuskan G.A."/>
            <person name="Maumus F."/>
            <person name="Salse J."/>
            <person name="Schmutz J."/>
            <person name="Rensing S.A."/>
        </authorList>
    </citation>
    <scope>NUCLEOTIDE SEQUENCE [LARGE SCALE GENOMIC DNA]</scope>
    <source>
        <strain evidence="2 3">cv. Gransden 2004</strain>
    </source>
</reference>
<protein>
    <recommendedName>
        <fullName evidence="1">Fungal lipase-type domain-containing protein</fullName>
    </recommendedName>
</protein>
<evidence type="ECO:0000259" key="1">
    <source>
        <dbReference type="Pfam" id="PF01764"/>
    </source>
</evidence>
<sequence length="707" mass="77839">MAVSNATVLNDSAGRRVMAGRGRRDRSTASYATSNSSNLLFDQYLVAPAYHSLPTLPTLLFRYPSNTTARVQGRAMEAVLVRAIAATGSATNQAHWHGLHVRATSIERSNFAMTQSASADTSRKVIGYCVSTAQPAPSNSQAETLGPLRISWNSNSNSQQFQLPEEPLQNYEGFVNYKTLDGSVADSNEDQVDREFTRVVHTQESFFQFLHQFPKDELKNVAQACNLSNLAYTISELKVDELFKDHKLRLVTSSVHRDNSGATGQFGITLAPATAYALAATASYLKSGDPSTRPRKGSETLSSKLLSRAVDHQLSSTMSSFMTDSREPCHITSEPITGVTNREEATTANPASICGWFACDELTTATRFFSIQGSESMASWKANLRFQPTQFEGWSTGVMVHKGVYEIAKSLYDQMLPLVQSHLAAFGMRAKISFTGHSLGGSIAVLLTLMFRYRGVVPVSALRQVYTFGAPAVMNGGNNFLKRLNFPPSHIQSVVISRDLVPRIFACDIPQQIVEVLKRVDKNFRSLPTNQRQLYTMVGRLVILQPEAQQAPGHPLLPSGSGIYILDQTATANSQDLHATIVFKEKELRAAESSFLNSPHPLDIMSDPCAYGSDGAISRDHDPRSYRRAMNHILKQTAPGIHQWKQLEICNFKDKMAKIANGNWPASPGSTPKRSKRIEESSVLCFNNNGFFSRASSSRMCHYLSLG</sequence>
<dbReference type="EMBL" id="ABEU02000009">
    <property type="status" value="NOT_ANNOTATED_CDS"/>
    <property type="molecule type" value="Genomic_DNA"/>
</dbReference>
<dbReference type="PANTHER" id="PTHR46483:SF4">
    <property type="entry name" value="PHOSPHOLIPASE A1 PLIP2, CHLOROPLASTIC"/>
    <property type="match status" value="1"/>
</dbReference>
<dbReference type="CDD" id="cd00519">
    <property type="entry name" value="Lipase_3"/>
    <property type="match status" value="1"/>
</dbReference>
<dbReference type="SUPFAM" id="SSF53474">
    <property type="entry name" value="alpha/beta-Hydrolases"/>
    <property type="match status" value="1"/>
</dbReference>
<dbReference type="Proteomes" id="UP000006727">
    <property type="component" value="Chromosome 9"/>
</dbReference>
<dbReference type="InterPro" id="IPR002921">
    <property type="entry name" value="Fungal_lipase-type"/>
</dbReference>
<proteinExistence type="predicted"/>
<dbReference type="PANTHER" id="PTHR46483">
    <property type="entry name" value="PHOSPHOLIPASE A1 PLIP2, CHLOROPLASTIC"/>
    <property type="match status" value="1"/>
</dbReference>
<organism evidence="2 3">
    <name type="scientific">Physcomitrium patens</name>
    <name type="common">Spreading-leaved earth moss</name>
    <name type="synonym">Physcomitrella patens</name>
    <dbReference type="NCBI Taxonomy" id="3218"/>
    <lineage>
        <taxon>Eukaryota</taxon>
        <taxon>Viridiplantae</taxon>
        <taxon>Streptophyta</taxon>
        <taxon>Embryophyta</taxon>
        <taxon>Bryophyta</taxon>
        <taxon>Bryophytina</taxon>
        <taxon>Bryopsida</taxon>
        <taxon>Funariidae</taxon>
        <taxon>Funariales</taxon>
        <taxon>Funariaceae</taxon>
        <taxon>Physcomitrium</taxon>
    </lineage>
</organism>
<name>A0A7I4EH41_PHYPA</name>
<evidence type="ECO:0000313" key="3">
    <source>
        <dbReference type="Proteomes" id="UP000006727"/>
    </source>
</evidence>
<accession>A0A7I4EH41</accession>
<dbReference type="GO" id="GO:0006629">
    <property type="term" value="P:lipid metabolic process"/>
    <property type="evidence" value="ECO:0007669"/>
    <property type="project" value="InterPro"/>
</dbReference>
<dbReference type="GO" id="GO:0008970">
    <property type="term" value="F:phospholipase A1 activity"/>
    <property type="evidence" value="ECO:0007669"/>
    <property type="project" value="InterPro"/>
</dbReference>
<dbReference type="Gene3D" id="3.40.50.1820">
    <property type="entry name" value="alpha/beta hydrolase"/>
    <property type="match status" value="1"/>
</dbReference>
<dbReference type="Pfam" id="PF01764">
    <property type="entry name" value="Lipase_3"/>
    <property type="match status" value="1"/>
</dbReference>
<evidence type="ECO:0000313" key="2">
    <source>
        <dbReference type="EnsemblPlants" id="Pp3c9_14130V3.3"/>
    </source>
</evidence>
<dbReference type="EnsemblPlants" id="Pp3c9_14130V3.3">
    <property type="protein sequence ID" value="Pp3c9_14130V3.3"/>
    <property type="gene ID" value="Pp3c9_14130"/>
</dbReference>
<dbReference type="InterPro" id="IPR043367">
    <property type="entry name" value="PLIP1/2/3"/>
</dbReference>
<dbReference type="InParanoid" id="A0A7I4EH41"/>
<dbReference type="InterPro" id="IPR029058">
    <property type="entry name" value="AB_hydrolase_fold"/>
</dbReference>
<reference evidence="2" key="3">
    <citation type="submission" date="2020-12" db="UniProtKB">
        <authorList>
            <consortium name="EnsemblPlants"/>
        </authorList>
    </citation>
    <scope>IDENTIFICATION</scope>
</reference>
<reference evidence="2 3" key="1">
    <citation type="journal article" date="2008" name="Science">
        <title>The Physcomitrella genome reveals evolutionary insights into the conquest of land by plants.</title>
        <authorList>
            <person name="Rensing S."/>
            <person name="Lang D."/>
            <person name="Zimmer A."/>
            <person name="Terry A."/>
            <person name="Salamov A."/>
            <person name="Shapiro H."/>
            <person name="Nishiyama T."/>
            <person name="Perroud P.-F."/>
            <person name="Lindquist E."/>
            <person name="Kamisugi Y."/>
            <person name="Tanahashi T."/>
            <person name="Sakakibara K."/>
            <person name="Fujita T."/>
            <person name="Oishi K."/>
            <person name="Shin-I T."/>
            <person name="Kuroki Y."/>
            <person name="Toyoda A."/>
            <person name="Suzuki Y."/>
            <person name="Hashimoto A."/>
            <person name="Yamaguchi K."/>
            <person name="Sugano A."/>
            <person name="Kohara Y."/>
            <person name="Fujiyama A."/>
            <person name="Anterola A."/>
            <person name="Aoki S."/>
            <person name="Ashton N."/>
            <person name="Barbazuk W.B."/>
            <person name="Barker E."/>
            <person name="Bennetzen J."/>
            <person name="Bezanilla M."/>
            <person name="Blankenship R."/>
            <person name="Cho S.H."/>
            <person name="Dutcher S."/>
            <person name="Estelle M."/>
            <person name="Fawcett J.A."/>
            <person name="Gundlach H."/>
            <person name="Hanada K."/>
            <person name="Heyl A."/>
            <person name="Hicks K.A."/>
            <person name="Hugh J."/>
            <person name="Lohr M."/>
            <person name="Mayer K."/>
            <person name="Melkozernov A."/>
            <person name="Murata T."/>
            <person name="Nelson D."/>
            <person name="Pils B."/>
            <person name="Prigge M."/>
            <person name="Reiss B."/>
            <person name="Renner T."/>
            <person name="Rombauts S."/>
            <person name="Rushton P."/>
            <person name="Sanderfoot A."/>
            <person name="Schween G."/>
            <person name="Shiu S.-H."/>
            <person name="Stueber K."/>
            <person name="Theodoulou F.L."/>
            <person name="Tu H."/>
            <person name="Van de Peer Y."/>
            <person name="Verrier P.J."/>
            <person name="Waters E."/>
            <person name="Wood A."/>
            <person name="Yang L."/>
            <person name="Cove D."/>
            <person name="Cuming A."/>
            <person name="Hasebe M."/>
            <person name="Lucas S."/>
            <person name="Mishler D.B."/>
            <person name="Reski R."/>
            <person name="Grigoriev I."/>
            <person name="Quatrano R.S."/>
            <person name="Boore J.L."/>
        </authorList>
    </citation>
    <scope>NUCLEOTIDE SEQUENCE [LARGE SCALE GENOMIC DNA]</scope>
    <source>
        <strain evidence="2 3">cv. Gransden 2004</strain>
    </source>
</reference>